<dbReference type="Proteomes" id="UP000270291">
    <property type="component" value="Unassembled WGS sequence"/>
</dbReference>
<reference evidence="1 2" key="1">
    <citation type="submission" date="2018-12" db="EMBL/GenBank/DDBJ databases">
        <authorList>
            <person name="Feng G."/>
            <person name="Zhu H."/>
        </authorList>
    </citation>
    <scope>NUCLEOTIDE SEQUENCE [LARGE SCALE GENOMIC DNA]</scope>
    <source>
        <strain evidence="1 2">LMG 26000</strain>
    </source>
</reference>
<dbReference type="OrthoDB" id="572467at2"/>
<comment type="caution">
    <text evidence="1">The sequence shown here is derived from an EMBL/GenBank/DDBJ whole genome shotgun (WGS) entry which is preliminary data.</text>
</comment>
<name>A0A428KE42_9BACT</name>
<protein>
    <recommendedName>
        <fullName evidence="3">GTPase</fullName>
    </recommendedName>
</protein>
<dbReference type="AlphaFoldDB" id="A0A428KE42"/>
<dbReference type="RefSeq" id="WP_125436817.1">
    <property type="nucleotide sequence ID" value="NZ_RWIU01000002.1"/>
</dbReference>
<evidence type="ECO:0000313" key="1">
    <source>
        <dbReference type="EMBL" id="RSK44665.1"/>
    </source>
</evidence>
<proteinExistence type="predicted"/>
<dbReference type="EMBL" id="RWIU01000002">
    <property type="protein sequence ID" value="RSK44665.1"/>
    <property type="molecule type" value="Genomic_DNA"/>
</dbReference>
<keyword evidence="2" id="KW-1185">Reference proteome</keyword>
<accession>A0A428KE42</accession>
<evidence type="ECO:0000313" key="2">
    <source>
        <dbReference type="Proteomes" id="UP000270291"/>
    </source>
</evidence>
<gene>
    <name evidence="1" type="ORF">EI293_09145</name>
</gene>
<sequence>MNVPQPELLFVYNANAGWLNGVLDTLHKTFAPATYPCSLCAVTYGARTMYPKWRVFLERLPARTQFLHRDELARQYPVLRETALPAVFRRDAATEPWHIFLSAPELRLLDLAGLMRAVETRLLETNQPAAGL</sequence>
<organism evidence="1 2">
    <name type="scientific">Hymenobacter perfusus</name>
    <dbReference type="NCBI Taxonomy" id="1236770"/>
    <lineage>
        <taxon>Bacteria</taxon>
        <taxon>Pseudomonadati</taxon>
        <taxon>Bacteroidota</taxon>
        <taxon>Cytophagia</taxon>
        <taxon>Cytophagales</taxon>
        <taxon>Hymenobacteraceae</taxon>
        <taxon>Hymenobacter</taxon>
    </lineage>
</organism>
<evidence type="ECO:0008006" key="3">
    <source>
        <dbReference type="Google" id="ProtNLM"/>
    </source>
</evidence>